<dbReference type="Pfam" id="PF08279">
    <property type="entry name" value="HTH_11"/>
    <property type="match status" value="1"/>
</dbReference>
<evidence type="ECO:0000256" key="3">
    <source>
        <dbReference type="ARBA" id="ARBA00023163"/>
    </source>
</evidence>
<dbReference type="RefSeq" id="WP_058319661.1">
    <property type="nucleotide sequence ID" value="NZ_CYSF01000017.1"/>
</dbReference>
<keyword evidence="2" id="KW-0238">DNA-binding</keyword>
<feature type="region of interest" description="Disordered" evidence="4">
    <location>
        <begin position="217"/>
        <end position="242"/>
    </location>
</feature>
<gene>
    <name evidence="6" type="ORF">TM5383_02824</name>
</gene>
<keyword evidence="7" id="KW-1185">Reference proteome</keyword>
<dbReference type="GO" id="GO:0003677">
    <property type="term" value="F:DNA binding"/>
    <property type="evidence" value="ECO:0007669"/>
    <property type="project" value="UniProtKB-KW"/>
</dbReference>
<evidence type="ECO:0000313" key="7">
    <source>
        <dbReference type="Proteomes" id="UP000051681"/>
    </source>
</evidence>
<dbReference type="Gene3D" id="1.10.10.10">
    <property type="entry name" value="Winged helix-like DNA-binding domain superfamily/Winged helix DNA-binding domain"/>
    <property type="match status" value="1"/>
</dbReference>
<dbReference type="PANTHER" id="PTHR34580">
    <property type="match status" value="1"/>
</dbReference>
<dbReference type="SMART" id="SM00420">
    <property type="entry name" value="HTH_DEOR"/>
    <property type="match status" value="1"/>
</dbReference>
<protein>
    <submittedName>
        <fullName evidence="6">HTH domain protein</fullName>
    </submittedName>
</protein>
<evidence type="ECO:0000256" key="1">
    <source>
        <dbReference type="ARBA" id="ARBA00023015"/>
    </source>
</evidence>
<dbReference type="PROSITE" id="PS51000">
    <property type="entry name" value="HTH_DEOR_2"/>
    <property type="match status" value="1"/>
</dbReference>
<keyword evidence="1" id="KW-0805">Transcription regulation</keyword>
<accession>A0A0P1GS82</accession>
<dbReference type="EMBL" id="CYSF01000017">
    <property type="protein sequence ID" value="CUH85590.1"/>
    <property type="molecule type" value="Genomic_DNA"/>
</dbReference>
<dbReference type="AlphaFoldDB" id="A0A0P1GS82"/>
<feature type="domain" description="HTH deoR-type" evidence="5">
    <location>
        <begin position="6"/>
        <end position="64"/>
    </location>
</feature>
<dbReference type="SUPFAM" id="SSF46785">
    <property type="entry name" value="Winged helix' DNA-binding domain"/>
    <property type="match status" value="1"/>
</dbReference>
<organism evidence="6 7">
    <name type="scientific">Thalassovita mediterranea</name>
    <dbReference type="NCBI Taxonomy" id="340021"/>
    <lineage>
        <taxon>Bacteria</taxon>
        <taxon>Pseudomonadati</taxon>
        <taxon>Pseudomonadota</taxon>
        <taxon>Alphaproteobacteria</taxon>
        <taxon>Rhodobacterales</taxon>
        <taxon>Roseobacteraceae</taxon>
        <taxon>Thalassovita</taxon>
    </lineage>
</organism>
<sequence length="242" mass="27458">MKIRSRLDRLDRLESWLKSDDTLLLSDAAEELGVSLRTIHRDLDLLRDRGVPIESDRGRGGGVRVSRGWGIGRISLTRMEALDLLVGIALNDIAAPHLRMGRSRTIQRKILSSFSAQDQQRIREMRQRIRIGGRASAEMEQSLQDASDQVGDAIKEGFALGKVLSLTYRDREGAQTARLFEPHFLVLNQPVWYAVGWDHLRDAPRTLRTDRMQDARVTDDSFTPRPWDDFAATQDGNPTREA</sequence>
<dbReference type="InterPro" id="IPR013196">
    <property type="entry name" value="HTH_11"/>
</dbReference>
<dbReference type="Pfam" id="PF13280">
    <property type="entry name" value="WYL"/>
    <property type="match status" value="1"/>
</dbReference>
<keyword evidence="3" id="KW-0804">Transcription</keyword>
<dbReference type="STRING" id="340021.TM5383_02824"/>
<evidence type="ECO:0000256" key="2">
    <source>
        <dbReference type="ARBA" id="ARBA00023125"/>
    </source>
</evidence>
<dbReference type="InterPro" id="IPR018356">
    <property type="entry name" value="Tscrpt_reg_HTH_DeoR_CS"/>
</dbReference>
<evidence type="ECO:0000259" key="5">
    <source>
        <dbReference type="PROSITE" id="PS51000"/>
    </source>
</evidence>
<dbReference type="PROSITE" id="PS52050">
    <property type="entry name" value="WYL"/>
    <property type="match status" value="1"/>
</dbReference>
<dbReference type="InterPro" id="IPR051534">
    <property type="entry name" value="CBASS_pafABC_assoc_protein"/>
</dbReference>
<evidence type="ECO:0000256" key="4">
    <source>
        <dbReference type="SAM" id="MobiDB-lite"/>
    </source>
</evidence>
<reference evidence="6 7" key="1">
    <citation type="submission" date="2015-09" db="EMBL/GenBank/DDBJ databases">
        <authorList>
            <consortium name="Swine Surveillance"/>
        </authorList>
    </citation>
    <scope>NUCLEOTIDE SEQUENCE [LARGE SCALE GENOMIC DNA]</scope>
    <source>
        <strain evidence="6 7">CECT 8383</strain>
    </source>
</reference>
<dbReference type="InterPro" id="IPR026881">
    <property type="entry name" value="WYL_dom"/>
</dbReference>
<dbReference type="InterPro" id="IPR001034">
    <property type="entry name" value="DeoR_HTH"/>
</dbReference>
<dbReference type="PANTHER" id="PTHR34580:SF1">
    <property type="entry name" value="PROTEIN PAFC"/>
    <property type="match status" value="1"/>
</dbReference>
<dbReference type="GO" id="GO:0003700">
    <property type="term" value="F:DNA-binding transcription factor activity"/>
    <property type="evidence" value="ECO:0007669"/>
    <property type="project" value="InterPro"/>
</dbReference>
<dbReference type="Proteomes" id="UP000051681">
    <property type="component" value="Unassembled WGS sequence"/>
</dbReference>
<name>A0A0P1GS82_9RHOB</name>
<dbReference type="PROSITE" id="PS00894">
    <property type="entry name" value="HTH_DEOR_1"/>
    <property type="match status" value="1"/>
</dbReference>
<evidence type="ECO:0000313" key="6">
    <source>
        <dbReference type="EMBL" id="CUH85590.1"/>
    </source>
</evidence>
<dbReference type="OrthoDB" id="7173212at2"/>
<proteinExistence type="predicted"/>
<dbReference type="InterPro" id="IPR036390">
    <property type="entry name" value="WH_DNA-bd_sf"/>
</dbReference>
<dbReference type="InterPro" id="IPR036388">
    <property type="entry name" value="WH-like_DNA-bd_sf"/>
</dbReference>